<dbReference type="AlphaFoldDB" id="A0A5B7EZ06"/>
<gene>
    <name evidence="2" type="ORF">E2C01_031861</name>
</gene>
<feature type="region of interest" description="Disordered" evidence="1">
    <location>
        <begin position="47"/>
        <end position="70"/>
    </location>
</feature>
<name>A0A5B7EZ06_PORTR</name>
<organism evidence="2 3">
    <name type="scientific">Portunus trituberculatus</name>
    <name type="common">Swimming crab</name>
    <name type="synonym">Neptunus trituberculatus</name>
    <dbReference type="NCBI Taxonomy" id="210409"/>
    <lineage>
        <taxon>Eukaryota</taxon>
        <taxon>Metazoa</taxon>
        <taxon>Ecdysozoa</taxon>
        <taxon>Arthropoda</taxon>
        <taxon>Crustacea</taxon>
        <taxon>Multicrustacea</taxon>
        <taxon>Malacostraca</taxon>
        <taxon>Eumalacostraca</taxon>
        <taxon>Eucarida</taxon>
        <taxon>Decapoda</taxon>
        <taxon>Pleocyemata</taxon>
        <taxon>Brachyura</taxon>
        <taxon>Eubrachyura</taxon>
        <taxon>Portunoidea</taxon>
        <taxon>Portunidae</taxon>
        <taxon>Portuninae</taxon>
        <taxon>Portunus</taxon>
    </lineage>
</organism>
<evidence type="ECO:0000256" key="1">
    <source>
        <dbReference type="SAM" id="MobiDB-lite"/>
    </source>
</evidence>
<sequence length="70" mass="7601">MPTLNFLRIFSLPYPSASPLTTLVVRCLLSFNPIAVCVKAAAAQAGMTRRGGEGGRWREAHQSVPENESQ</sequence>
<proteinExistence type="predicted"/>
<dbReference type="EMBL" id="VSRR010004045">
    <property type="protein sequence ID" value="MPC38356.1"/>
    <property type="molecule type" value="Genomic_DNA"/>
</dbReference>
<feature type="compositionally biased region" description="Basic and acidic residues" evidence="1">
    <location>
        <begin position="50"/>
        <end position="61"/>
    </location>
</feature>
<comment type="caution">
    <text evidence="2">The sequence shown here is derived from an EMBL/GenBank/DDBJ whole genome shotgun (WGS) entry which is preliminary data.</text>
</comment>
<accession>A0A5B7EZ06</accession>
<protein>
    <submittedName>
        <fullName evidence="2">Uncharacterized protein</fullName>
    </submittedName>
</protein>
<evidence type="ECO:0000313" key="2">
    <source>
        <dbReference type="EMBL" id="MPC38356.1"/>
    </source>
</evidence>
<dbReference type="Proteomes" id="UP000324222">
    <property type="component" value="Unassembled WGS sequence"/>
</dbReference>
<reference evidence="2 3" key="1">
    <citation type="submission" date="2019-05" db="EMBL/GenBank/DDBJ databases">
        <title>Another draft genome of Portunus trituberculatus and its Hox gene families provides insights of decapod evolution.</title>
        <authorList>
            <person name="Jeong J.-H."/>
            <person name="Song I."/>
            <person name="Kim S."/>
            <person name="Choi T."/>
            <person name="Kim D."/>
            <person name="Ryu S."/>
            <person name="Kim W."/>
        </authorList>
    </citation>
    <scope>NUCLEOTIDE SEQUENCE [LARGE SCALE GENOMIC DNA]</scope>
    <source>
        <tissue evidence="2">Muscle</tissue>
    </source>
</reference>
<keyword evidence="3" id="KW-1185">Reference proteome</keyword>
<evidence type="ECO:0000313" key="3">
    <source>
        <dbReference type="Proteomes" id="UP000324222"/>
    </source>
</evidence>